<gene>
    <name evidence="5" type="ORF">DWY53_02215</name>
    <name evidence="4" type="ORF">DXC16_07355</name>
</gene>
<feature type="domain" description="Glycosyltransferase 2-like" evidence="3">
    <location>
        <begin position="11"/>
        <end position="140"/>
    </location>
</feature>
<dbReference type="CDD" id="cd00761">
    <property type="entry name" value="Glyco_tranf_GTA_type"/>
    <property type="match status" value="1"/>
</dbReference>
<keyword evidence="1" id="KW-0328">Glycosyltransferase</keyword>
<dbReference type="Gene3D" id="3.90.550.10">
    <property type="entry name" value="Spore Coat Polysaccharide Biosynthesis Protein SpsA, Chain A"/>
    <property type="match status" value="1"/>
</dbReference>
<dbReference type="Pfam" id="PF00535">
    <property type="entry name" value="Glycos_transf_2"/>
    <property type="match status" value="1"/>
</dbReference>
<dbReference type="InterPro" id="IPR001173">
    <property type="entry name" value="Glyco_trans_2-like"/>
</dbReference>
<dbReference type="InterPro" id="IPR029044">
    <property type="entry name" value="Nucleotide-diphossugar_trans"/>
</dbReference>
<dbReference type="RefSeq" id="WP_117720148.1">
    <property type="nucleotide sequence ID" value="NZ_CAXULD010000068.1"/>
</dbReference>
<comment type="caution">
    <text evidence="5">The sequence shown here is derived from an EMBL/GenBank/DDBJ whole genome shotgun (WGS) entry which is preliminary data.</text>
</comment>
<organism evidence="5 7">
    <name type="scientific">Phocaeicola vulgatus</name>
    <name type="common">Bacteroides vulgatus</name>
    <dbReference type="NCBI Taxonomy" id="821"/>
    <lineage>
        <taxon>Bacteria</taxon>
        <taxon>Pseudomonadati</taxon>
        <taxon>Bacteroidota</taxon>
        <taxon>Bacteroidia</taxon>
        <taxon>Bacteroidales</taxon>
        <taxon>Bacteroidaceae</taxon>
        <taxon>Phocaeicola</taxon>
    </lineage>
</organism>
<sequence>MNRINMIAITLIVPVYNVEKYLVRCLDSCLHQDLDEDEYEIIAVNDGSYDGSLKLLKEYANRYRNIVLIDKPNGGLSSARNAGLERARGNFIWFVDSDDWITENCLKTVCRLFDNNNIDMITFNTYYATNIGYKEQAVKRDMVDGQILDGVQLYNQGFIYPFTGVPFYIYRSSFLRKHNLRFVDKIYFEDWLFTPIAYVYCDKCLYWDNFLYYYYMRTGSITQSVPTVKKAEDIIEIAERLYTETASVKRERSMIIYKSIACLTKSFYAQWYYLSKTERLYLRKAFLTKSFWIKSILYSAKLKYIAVVVSLLLNIRVMHLAKYNFQNK</sequence>
<evidence type="ECO:0000259" key="3">
    <source>
        <dbReference type="Pfam" id="PF00535"/>
    </source>
</evidence>
<dbReference type="EMBL" id="QSTG01000009">
    <property type="protein sequence ID" value="RGM45129.1"/>
    <property type="molecule type" value="Genomic_DNA"/>
</dbReference>
<proteinExistence type="predicted"/>
<evidence type="ECO:0000313" key="6">
    <source>
        <dbReference type="Proteomes" id="UP000261003"/>
    </source>
</evidence>
<reference evidence="6 7" key="1">
    <citation type="submission" date="2018-08" db="EMBL/GenBank/DDBJ databases">
        <title>A genome reference for cultivated species of the human gut microbiota.</title>
        <authorList>
            <person name="Zou Y."/>
            <person name="Xue W."/>
            <person name="Luo G."/>
        </authorList>
    </citation>
    <scope>NUCLEOTIDE SEQUENCE [LARGE SCALE GENOMIC DNA]</scope>
    <source>
        <strain evidence="5 7">AF25-30LB</strain>
        <strain evidence="4 6">OM08-13BH</strain>
    </source>
</reference>
<protein>
    <submittedName>
        <fullName evidence="5">Glycosyltransferase</fullName>
    </submittedName>
</protein>
<dbReference type="PANTHER" id="PTHR22916:SF51">
    <property type="entry name" value="GLYCOSYLTRANSFERASE EPSH-RELATED"/>
    <property type="match status" value="1"/>
</dbReference>
<dbReference type="AlphaFoldDB" id="A0A395UUG1"/>
<evidence type="ECO:0000313" key="5">
    <source>
        <dbReference type="EMBL" id="RGR43184.1"/>
    </source>
</evidence>
<dbReference type="Proteomes" id="UP000266497">
    <property type="component" value="Unassembled WGS sequence"/>
</dbReference>
<evidence type="ECO:0000256" key="2">
    <source>
        <dbReference type="ARBA" id="ARBA00022679"/>
    </source>
</evidence>
<evidence type="ECO:0000313" key="4">
    <source>
        <dbReference type="EMBL" id="RGM45129.1"/>
    </source>
</evidence>
<evidence type="ECO:0000313" key="7">
    <source>
        <dbReference type="Proteomes" id="UP000266497"/>
    </source>
</evidence>
<dbReference type="EMBL" id="QRUD01000004">
    <property type="protein sequence ID" value="RGR43184.1"/>
    <property type="molecule type" value="Genomic_DNA"/>
</dbReference>
<dbReference type="SUPFAM" id="SSF53448">
    <property type="entry name" value="Nucleotide-diphospho-sugar transferases"/>
    <property type="match status" value="1"/>
</dbReference>
<dbReference type="PANTHER" id="PTHR22916">
    <property type="entry name" value="GLYCOSYLTRANSFERASE"/>
    <property type="match status" value="1"/>
</dbReference>
<dbReference type="Proteomes" id="UP000261003">
    <property type="component" value="Unassembled WGS sequence"/>
</dbReference>
<dbReference type="GO" id="GO:0016758">
    <property type="term" value="F:hexosyltransferase activity"/>
    <property type="evidence" value="ECO:0007669"/>
    <property type="project" value="UniProtKB-ARBA"/>
</dbReference>
<name>A0A395UUG1_PHOVU</name>
<keyword evidence="2 5" id="KW-0808">Transferase</keyword>
<accession>A0A395UUG1</accession>
<evidence type="ECO:0000256" key="1">
    <source>
        <dbReference type="ARBA" id="ARBA00022676"/>
    </source>
</evidence>